<feature type="signal peptide" evidence="1">
    <location>
        <begin position="1"/>
        <end position="22"/>
    </location>
</feature>
<dbReference type="Gene3D" id="1.25.40.10">
    <property type="entry name" value="Tetratricopeptide repeat domain"/>
    <property type="match status" value="1"/>
</dbReference>
<feature type="chain" id="PRO_5035326989" description="Tetratricopeptide repeat protein" evidence="1">
    <location>
        <begin position="23"/>
        <end position="309"/>
    </location>
</feature>
<evidence type="ECO:0000313" key="2">
    <source>
        <dbReference type="EMBL" id="QTD49185.1"/>
    </source>
</evidence>
<reference evidence="2" key="1">
    <citation type="submission" date="2021-03" db="EMBL/GenBank/DDBJ databases">
        <title>Acanthopleuribacteraceae sp. M133.</title>
        <authorList>
            <person name="Wang G."/>
        </authorList>
    </citation>
    <scope>NUCLEOTIDE SEQUENCE</scope>
    <source>
        <strain evidence="2">M133</strain>
    </source>
</reference>
<evidence type="ECO:0008006" key="4">
    <source>
        <dbReference type="Google" id="ProtNLM"/>
    </source>
</evidence>
<gene>
    <name evidence="2" type="ORF">J3U87_26670</name>
</gene>
<dbReference type="InterPro" id="IPR011990">
    <property type="entry name" value="TPR-like_helical_dom_sf"/>
</dbReference>
<sequence>MKTWFAGGICCLLLFLPITAFGQKSVAEEKKAYSEGMKKLLEDGPDSAEKFFEEKSLESGDPRQLYGLAWAAFYQRDFKKTGHILEMLLNSDINLHFQASCLLLQGHLHMELERFEASKQAFLESIDLYGDYQAYGNMVRGYLGLAEALFRQQQFQKADFYLNRAFTVFTQKEINEALLGHFYHLKAQIAFEKGNYHGAVRYVKKGIEQHKIDGHIRLLAGNMADLGAFYFFTGNLTEARLATEEARAIVEANDDAEVRPWIELNDLLIKRCTGLPYDEHLERITAFQKVKYSFRLKRMVQFALAWECP</sequence>
<dbReference type="Proteomes" id="UP000663929">
    <property type="component" value="Chromosome"/>
</dbReference>
<dbReference type="Pfam" id="PF13181">
    <property type="entry name" value="TPR_8"/>
    <property type="match status" value="2"/>
</dbReference>
<evidence type="ECO:0000256" key="1">
    <source>
        <dbReference type="SAM" id="SignalP"/>
    </source>
</evidence>
<dbReference type="EMBL" id="CP071793">
    <property type="protein sequence ID" value="QTD49185.1"/>
    <property type="molecule type" value="Genomic_DNA"/>
</dbReference>
<proteinExistence type="predicted"/>
<dbReference type="KEGG" id="scor:J3U87_26670"/>
<dbReference type="SUPFAM" id="SSF48452">
    <property type="entry name" value="TPR-like"/>
    <property type="match status" value="1"/>
</dbReference>
<accession>A0A8A4TRM4</accession>
<keyword evidence="1" id="KW-0732">Signal</keyword>
<organism evidence="2 3">
    <name type="scientific">Sulfidibacter corallicola</name>
    <dbReference type="NCBI Taxonomy" id="2818388"/>
    <lineage>
        <taxon>Bacteria</taxon>
        <taxon>Pseudomonadati</taxon>
        <taxon>Acidobacteriota</taxon>
        <taxon>Holophagae</taxon>
        <taxon>Acanthopleuribacterales</taxon>
        <taxon>Acanthopleuribacteraceae</taxon>
        <taxon>Sulfidibacter</taxon>
    </lineage>
</organism>
<protein>
    <recommendedName>
        <fullName evidence="4">Tetratricopeptide repeat protein</fullName>
    </recommendedName>
</protein>
<dbReference type="InterPro" id="IPR019734">
    <property type="entry name" value="TPR_rpt"/>
</dbReference>
<evidence type="ECO:0000313" key="3">
    <source>
        <dbReference type="Proteomes" id="UP000663929"/>
    </source>
</evidence>
<dbReference type="SMART" id="SM00028">
    <property type="entry name" value="TPR"/>
    <property type="match status" value="3"/>
</dbReference>
<name>A0A8A4TRM4_SULCO</name>
<keyword evidence="3" id="KW-1185">Reference proteome</keyword>
<dbReference type="AlphaFoldDB" id="A0A8A4TRM4"/>
<dbReference type="RefSeq" id="WP_237378827.1">
    <property type="nucleotide sequence ID" value="NZ_CP071793.1"/>
</dbReference>